<gene>
    <name evidence="3" type="ORF">V5F89_07855</name>
</gene>
<evidence type="ECO:0000256" key="2">
    <source>
        <dbReference type="SAM" id="SignalP"/>
    </source>
</evidence>
<reference evidence="3 4" key="1">
    <citation type="submission" date="2024-02" db="EMBL/GenBank/DDBJ databases">
        <title>The whole genome sequence of five bacterial samples isolated from Abu Dhabi Sabkha-shore region.</title>
        <authorList>
            <person name="Sudalaimuthuasari N."/>
            <person name="Sarfraz B."/>
            <person name="Tuyisabe J.D."/>
            <person name="Mugisha Ntwali L.D.M."/>
            <person name="Ali A.I.A.A."/>
            <person name="Almansoori S.Z.A."/>
            <person name="Alajami H.S.A."/>
            <person name="Almeqbaali A.A.S."/>
            <person name="Kundu B."/>
            <person name="Saeed E.E."/>
            <person name="Sukumarinath V."/>
            <person name="Mishra A.K."/>
            <person name="Hazzouri K.M."/>
            <person name="Almaskari R."/>
            <person name="Sharma A.K."/>
            <person name="Amiri K.M.A."/>
        </authorList>
    </citation>
    <scope>NUCLEOTIDE SEQUENCE [LARGE SCALE GENOMIC DNA]</scope>
    <source>
        <strain evidence="4">kcgeb_sd</strain>
    </source>
</reference>
<name>A0ABZ2D4E3_9SPHN</name>
<evidence type="ECO:0000256" key="1">
    <source>
        <dbReference type="SAM" id="Coils"/>
    </source>
</evidence>
<keyword evidence="1" id="KW-0175">Coiled coil</keyword>
<dbReference type="Proteomes" id="UP001335183">
    <property type="component" value="Chromosome"/>
</dbReference>
<organism evidence="3 4">
    <name type="scientific">Pelagerythrobacter marensis</name>
    <dbReference type="NCBI Taxonomy" id="543877"/>
    <lineage>
        <taxon>Bacteria</taxon>
        <taxon>Pseudomonadati</taxon>
        <taxon>Pseudomonadota</taxon>
        <taxon>Alphaproteobacteria</taxon>
        <taxon>Sphingomonadales</taxon>
        <taxon>Erythrobacteraceae</taxon>
        <taxon>Pelagerythrobacter</taxon>
    </lineage>
</organism>
<dbReference type="EMBL" id="CP144918">
    <property type="protein sequence ID" value="WWA46203.1"/>
    <property type="molecule type" value="Genomic_DNA"/>
</dbReference>
<keyword evidence="2" id="KW-0732">Signal</keyword>
<evidence type="ECO:0000313" key="4">
    <source>
        <dbReference type="Proteomes" id="UP001335183"/>
    </source>
</evidence>
<evidence type="ECO:0000313" key="3">
    <source>
        <dbReference type="EMBL" id="WWA46203.1"/>
    </source>
</evidence>
<proteinExistence type="predicted"/>
<feature type="chain" id="PRO_5045820652" evidence="2">
    <location>
        <begin position="21"/>
        <end position="114"/>
    </location>
</feature>
<feature type="signal peptide" evidence="2">
    <location>
        <begin position="1"/>
        <end position="20"/>
    </location>
</feature>
<protein>
    <submittedName>
        <fullName evidence="3">Uncharacterized protein</fullName>
    </submittedName>
</protein>
<accession>A0ABZ2D4E3</accession>
<keyword evidence="4" id="KW-1185">Reference proteome</keyword>
<dbReference type="RefSeq" id="WP_338445105.1">
    <property type="nucleotide sequence ID" value="NZ_CP144918.1"/>
</dbReference>
<feature type="coiled-coil region" evidence="1">
    <location>
        <begin position="58"/>
        <end position="92"/>
    </location>
</feature>
<sequence>MNIKFLLPLLALGAAGAATAAIPALAEERLARAEEARILTSPIAGIENGLWFDYRIDITEAQEELASDLRRASDLEDRRDAWEEYARELKHEREDYIHDMAKRGYRQGNVYIDR</sequence>